<evidence type="ECO:0000259" key="2">
    <source>
        <dbReference type="Pfam" id="PF14062"/>
    </source>
</evidence>
<comment type="caution">
    <text evidence="3">The sequence shown here is derived from an EMBL/GenBank/DDBJ whole genome shotgun (WGS) entry which is preliminary data.</text>
</comment>
<feature type="domain" description="DUF4253" evidence="2">
    <location>
        <begin position="173"/>
        <end position="279"/>
    </location>
</feature>
<gene>
    <name evidence="3" type="ORF">C7I55_09670</name>
</gene>
<keyword evidence="1" id="KW-0732">Signal</keyword>
<organism evidence="3 4">
    <name type="scientific">Allosphingosinicella deserti</name>
    <dbReference type="NCBI Taxonomy" id="2116704"/>
    <lineage>
        <taxon>Bacteria</taxon>
        <taxon>Pseudomonadati</taxon>
        <taxon>Pseudomonadota</taxon>
        <taxon>Alphaproteobacteria</taxon>
        <taxon>Sphingomonadales</taxon>
        <taxon>Sphingomonadaceae</taxon>
        <taxon>Allosphingosinicella</taxon>
    </lineage>
</organism>
<accession>A0A2P7QRJ7</accession>
<dbReference type="EMBL" id="PXYI01000003">
    <property type="protein sequence ID" value="PSJ40585.1"/>
    <property type="molecule type" value="Genomic_DNA"/>
</dbReference>
<dbReference type="Pfam" id="PF14062">
    <property type="entry name" value="DUF4253"/>
    <property type="match status" value="1"/>
</dbReference>
<evidence type="ECO:0000313" key="3">
    <source>
        <dbReference type="EMBL" id="PSJ40585.1"/>
    </source>
</evidence>
<dbReference type="AlphaFoldDB" id="A0A2P7QRJ7"/>
<dbReference type="OrthoDB" id="7839592at2"/>
<evidence type="ECO:0000313" key="4">
    <source>
        <dbReference type="Proteomes" id="UP000241167"/>
    </source>
</evidence>
<dbReference type="Proteomes" id="UP000241167">
    <property type="component" value="Unassembled WGS sequence"/>
</dbReference>
<reference evidence="3 4" key="1">
    <citation type="submission" date="2018-03" db="EMBL/GenBank/DDBJ databases">
        <title>The draft genome of Sphingosinicella sp. GL-C-18.</title>
        <authorList>
            <person name="Liu L."/>
            <person name="Li L."/>
            <person name="Liang L."/>
            <person name="Zhang X."/>
            <person name="Wang T."/>
        </authorList>
    </citation>
    <scope>NUCLEOTIDE SEQUENCE [LARGE SCALE GENOMIC DNA]</scope>
    <source>
        <strain evidence="3 4">GL-C-18</strain>
    </source>
</reference>
<feature type="signal peptide" evidence="1">
    <location>
        <begin position="1"/>
        <end position="21"/>
    </location>
</feature>
<keyword evidence="4" id="KW-1185">Reference proteome</keyword>
<evidence type="ECO:0000256" key="1">
    <source>
        <dbReference type="SAM" id="SignalP"/>
    </source>
</evidence>
<dbReference type="RefSeq" id="WP_106512737.1">
    <property type="nucleotide sequence ID" value="NZ_PXYI01000003.1"/>
</dbReference>
<protein>
    <recommendedName>
        <fullName evidence="2">DUF4253 domain-containing protein</fullName>
    </recommendedName>
</protein>
<dbReference type="InterPro" id="IPR025349">
    <property type="entry name" value="DUF4253"/>
</dbReference>
<sequence length="279" mass="29200">MDRRTLLAGLAAIGLSGRSSAAAIAGAVGSRPPEGGGEPAGKTMPPLPYEVVTVAGAQAEAEWQRLRGAGRGWPVVVGGDEALAQMAEMLGGRQAQAADGGAPSPGSPAEIVKAAAALRFPEALRAWAGAPGEDELRAEDGAWPEDLPSGAAMPGLILATDLTSGAPLERVHLLLIPTAKSWEVPAYLAWGGWNACPPPAVHVAALKAWHERYGAELVGLNGDTLNLRVARRPTERAEALALARDFYRYCPDIVDQGTGTLAPLAAGLMTSDWWYFWWD</sequence>
<feature type="chain" id="PRO_5015175337" description="DUF4253 domain-containing protein" evidence="1">
    <location>
        <begin position="22"/>
        <end position="279"/>
    </location>
</feature>
<proteinExistence type="predicted"/>
<name>A0A2P7QRJ7_9SPHN</name>